<proteinExistence type="predicted"/>
<accession>A0A655P6W4</accession>
<name>A0A655P6W4_VIBCL</name>
<organism evidence="1 2">
    <name type="scientific">Vibrio cholerae</name>
    <dbReference type="NCBI Taxonomy" id="666"/>
    <lineage>
        <taxon>Bacteria</taxon>
        <taxon>Pseudomonadati</taxon>
        <taxon>Pseudomonadota</taxon>
        <taxon>Gammaproteobacteria</taxon>
        <taxon>Vibrionales</taxon>
        <taxon>Vibrionaceae</taxon>
        <taxon>Vibrio</taxon>
    </lineage>
</organism>
<dbReference type="AlphaFoldDB" id="A0A655P6W4"/>
<protein>
    <submittedName>
        <fullName evidence="1">Uncharacterized protein</fullName>
    </submittedName>
</protein>
<reference evidence="1 2" key="1">
    <citation type="submission" date="2015-07" db="EMBL/GenBank/DDBJ databases">
        <authorList>
            <consortium name="Pathogen Informatics"/>
        </authorList>
    </citation>
    <scope>NUCLEOTIDE SEQUENCE [LARGE SCALE GENOMIC DNA]</scope>
    <source>
        <strain evidence="1 2">A51</strain>
    </source>
</reference>
<sequence length="63" mass="6379">MVPSPPISTLFSGTGKVIGAPVSPKTGCPLPLSSSPVSSIRKLPLRVSPSLPVLSSTEIQPSP</sequence>
<dbReference type="EMBL" id="CWOW01000002">
    <property type="protein sequence ID" value="CRZ92157.1"/>
    <property type="molecule type" value="Genomic_DNA"/>
</dbReference>
<gene>
    <name evidence="1" type="ORF">ERS013165_00511</name>
</gene>
<dbReference type="Proteomes" id="UP000044806">
    <property type="component" value="Unassembled WGS sequence"/>
</dbReference>
<evidence type="ECO:0000313" key="1">
    <source>
        <dbReference type="EMBL" id="CRZ92157.1"/>
    </source>
</evidence>
<evidence type="ECO:0000313" key="2">
    <source>
        <dbReference type="Proteomes" id="UP000044806"/>
    </source>
</evidence>